<evidence type="ECO:0000256" key="1">
    <source>
        <dbReference type="SAM" id="SignalP"/>
    </source>
</evidence>
<dbReference type="CDD" id="cd02440">
    <property type="entry name" value="AdoMet_MTases"/>
    <property type="match status" value="1"/>
</dbReference>
<dbReference type="InterPro" id="IPR029063">
    <property type="entry name" value="SAM-dependent_MTases_sf"/>
</dbReference>
<sequence length="415" mass="46102">MYSWLRCKIRTALAPAVALLLLAPSGPLTAQEPLGGTGRDEWQRVPAVFEALGVEPGVHIADVGAGGGYFTDRLSRAVGPEGRVYAVDIDHPAILRLHEWRESQGRDNVELILGEVDDPRLPFRALDGALIVNAYHEMGAYEAMLEGIERALRIGGRLVIVDNPPRDSLESRAEQTDRHQIAIGLVAEDLERAGFRIVDRQPAFIERDHDDHTHRHWMLVAERLRFTVSPPADLDLDPAANADVADFWCAFSDPEPVLRERLSPPDSLDAAIGGGRLKVCYSRPSARDRVVMGELVPFDEPWRTGANEAALIHLGFPARIAGVRLEPGTYSFYTIPGRDEWEIVFNRSVHRHGIPINAAVRAQDVGGGRVAAELLDRHVETLTFDVRHTGPWSAELLLEWETTRVRIPVERIDDS</sequence>
<comment type="caution">
    <text evidence="3">The sequence shown here is derived from an EMBL/GenBank/DDBJ whole genome shotgun (WGS) entry which is preliminary data.</text>
</comment>
<dbReference type="SUPFAM" id="SSF53335">
    <property type="entry name" value="S-adenosyl-L-methionine-dependent methyltransferases"/>
    <property type="match status" value="1"/>
</dbReference>
<dbReference type="Pfam" id="PF11138">
    <property type="entry name" value="DUF2911"/>
    <property type="match status" value="1"/>
</dbReference>
<dbReference type="InterPro" id="IPR021314">
    <property type="entry name" value="DUF2911"/>
</dbReference>
<accession>A0AAE4Z5C5</accession>
<feature type="domain" description="Methyltransferase" evidence="2">
    <location>
        <begin position="56"/>
        <end position="164"/>
    </location>
</feature>
<protein>
    <submittedName>
        <fullName evidence="3">DUF2911 domain-containing protein</fullName>
    </submittedName>
</protein>
<dbReference type="EMBL" id="JAACAK010000002">
    <property type="protein sequence ID" value="NIR73639.1"/>
    <property type="molecule type" value="Genomic_DNA"/>
</dbReference>
<dbReference type="Pfam" id="PF13847">
    <property type="entry name" value="Methyltransf_31"/>
    <property type="match status" value="1"/>
</dbReference>
<evidence type="ECO:0000313" key="4">
    <source>
        <dbReference type="Proteomes" id="UP000702544"/>
    </source>
</evidence>
<dbReference type="AlphaFoldDB" id="A0AAE4Z5C5"/>
<proteinExistence type="predicted"/>
<dbReference type="Proteomes" id="UP000702544">
    <property type="component" value="Unassembled WGS sequence"/>
</dbReference>
<name>A0AAE4Z5C5_9BACT</name>
<keyword evidence="1" id="KW-0732">Signal</keyword>
<reference evidence="3 4" key="1">
    <citation type="submission" date="2020-01" db="EMBL/GenBank/DDBJ databases">
        <title>Genomes assembled from Gulf of Kutch pelagic sediment metagenomes.</title>
        <authorList>
            <person name="Chandrashekar M."/>
            <person name="Mahajan M.S."/>
            <person name="Dave K.J."/>
            <person name="Vatsa P."/>
            <person name="Nathani N.M."/>
        </authorList>
    </citation>
    <scope>NUCLEOTIDE SEQUENCE [LARGE SCALE GENOMIC DNA]</scope>
    <source>
        <strain evidence="3">KS3-K002</strain>
    </source>
</reference>
<gene>
    <name evidence="3" type="ORF">GWO12_00765</name>
</gene>
<organism evidence="3 4">
    <name type="scientific">Candidatus Kutchimonas denitrificans</name>
    <dbReference type="NCBI Taxonomy" id="3056748"/>
    <lineage>
        <taxon>Bacteria</taxon>
        <taxon>Pseudomonadati</taxon>
        <taxon>Gemmatimonadota</taxon>
        <taxon>Gemmatimonadia</taxon>
        <taxon>Candidatus Palauibacterales</taxon>
        <taxon>Candidatus Palauibacteraceae</taxon>
        <taxon>Candidatus Kutchimonas</taxon>
    </lineage>
</organism>
<feature type="chain" id="PRO_5041898488" evidence="1">
    <location>
        <begin position="31"/>
        <end position="415"/>
    </location>
</feature>
<feature type="signal peptide" evidence="1">
    <location>
        <begin position="1"/>
        <end position="30"/>
    </location>
</feature>
<evidence type="ECO:0000259" key="2">
    <source>
        <dbReference type="Pfam" id="PF13847"/>
    </source>
</evidence>
<dbReference type="InterPro" id="IPR025714">
    <property type="entry name" value="Methyltranfer_dom"/>
</dbReference>
<evidence type="ECO:0000313" key="3">
    <source>
        <dbReference type="EMBL" id="NIR73639.1"/>
    </source>
</evidence>
<dbReference type="Gene3D" id="3.40.50.150">
    <property type="entry name" value="Vaccinia Virus protein VP39"/>
    <property type="match status" value="1"/>
</dbReference>